<evidence type="ECO:0000256" key="6">
    <source>
        <dbReference type="ARBA" id="ARBA00047665"/>
    </source>
</evidence>
<dbReference type="GO" id="GO:0005960">
    <property type="term" value="C:glycine cleavage complex"/>
    <property type="evidence" value="ECO:0007669"/>
    <property type="project" value="InterPro"/>
</dbReference>
<dbReference type="InterPro" id="IPR013977">
    <property type="entry name" value="GcvT_C"/>
</dbReference>
<evidence type="ECO:0000259" key="9">
    <source>
        <dbReference type="Pfam" id="PF01571"/>
    </source>
</evidence>
<dbReference type="Proteomes" id="UP000537126">
    <property type="component" value="Unassembled WGS sequence"/>
</dbReference>
<evidence type="ECO:0000256" key="4">
    <source>
        <dbReference type="ARBA" id="ARBA00022679"/>
    </source>
</evidence>
<dbReference type="NCBIfam" id="NF001567">
    <property type="entry name" value="PRK00389.1"/>
    <property type="match status" value="1"/>
</dbReference>
<evidence type="ECO:0000256" key="3">
    <source>
        <dbReference type="ARBA" id="ARBA00022576"/>
    </source>
</evidence>
<dbReference type="SUPFAM" id="SSF103025">
    <property type="entry name" value="Folate-binding domain"/>
    <property type="match status" value="1"/>
</dbReference>
<dbReference type="InterPro" id="IPR029043">
    <property type="entry name" value="GcvT/YgfZ_C"/>
</dbReference>
<keyword evidence="12" id="KW-1185">Reference proteome</keyword>
<dbReference type="GO" id="GO:0004047">
    <property type="term" value="F:aminomethyltransferase activity"/>
    <property type="evidence" value="ECO:0007669"/>
    <property type="project" value="UniProtKB-UniRule"/>
</dbReference>
<dbReference type="GO" id="GO:0019464">
    <property type="term" value="P:glycine decarboxylation via glycine cleavage system"/>
    <property type="evidence" value="ECO:0007669"/>
    <property type="project" value="UniProtKB-UniRule"/>
</dbReference>
<dbReference type="GO" id="GO:0032259">
    <property type="term" value="P:methylation"/>
    <property type="evidence" value="ECO:0007669"/>
    <property type="project" value="UniProtKB-KW"/>
</dbReference>
<dbReference type="InterPro" id="IPR027266">
    <property type="entry name" value="TrmE/GcvT-like"/>
</dbReference>
<dbReference type="InterPro" id="IPR006222">
    <property type="entry name" value="GCVT_N"/>
</dbReference>
<dbReference type="Pfam" id="PF08669">
    <property type="entry name" value="GCV_T_C"/>
    <property type="match status" value="1"/>
</dbReference>
<feature type="binding site" evidence="8">
    <location>
        <position position="202"/>
    </location>
    <ligand>
        <name>substrate</name>
    </ligand>
</feature>
<organism evidence="11 12">
    <name type="scientific">Thermonema lapsum</name>
    <dbReference type="NCBI Taxonomy" id="28195"/>
    <lineage>
        <taxon>Bacteria</taxon>
        <taxon>Pseudomonadati</taxon>
        <taxon>Bacteroidota</taxon>
        <taxon>Cytophagia</taxon>
        <taxon>Cytophagales</taxon>
        <taxon>Thermonemataceae</taxon>
        <taxon>Thermonema</taxon>
    </lineage>
</organism>
<name>A0A846MU98_9BACT</name>
<keyword evidence="11" id="KW-0489">Methyltransferase</keyword>
<dbReference type="FunFam" id="3.30.70.1400:FF:000001">
    <property type="entry name" value="Aminomethyltransferase"/>
    <property type="match status" value="1"/>
</dbReference>
<dbReference type="Gene3D" id="2.40.30.110">
    <property type="entry name" value="Aminomethyltransferase beta-barrel domains"/>
    <property type="match status" value="1"/>
</dbReference>
<dbReference type="InterPro" id="IPR006223">
    <property type="entry name" value="GcvT"/>
</dbReference>
<comment type="catalytic activity">
    <reaction evidence="6 7">
        <text>N(6)-[(R)-S(8)-aminomethyldihydrolipoyl]-L-lysyl-[protein] + (6S)-5,6,7,8-tetrahydrofolate = N(6)-[(R)-dihydrolipoyl]-L-lysyl-[protein] + (6R)-5,10-methylene-5,6,7,8-tetrahydrofolate + NH4(+)</text>
        <dbReference type="Rhea" id="RHEA:16945"/>
        <dbReference type="Rhea" id="RHEA-COMP:10475"/>
        <dbReference type="Rhea" id="RHEA-COMP:10492"/>
        <dbReference type="ChEBI" id="CHEBI:15636"/>
        <dbReference type="ChEBI" id="CHEBI:28938"/>
        <dbReference type="ChEBI" id="CHEBI:57453"/>
        <dbReference type="ChEBI" id="CHEBI:83100"/>
        <dbReference type="ChEBI" id="CHEBI:83143"/>
        <dbReference type="EC" id="2.1.2.10"/>
    </reaction>
</comment>
<feature type="domain" description="GCVT N-terminal" evidence="9">
    <location>
        <begin position="13"/>
        <end position="269"/>
    </location>
</feature>
<evidence type="ECO:0000256" key="5">
    <source>
        <dbReference type="ARBA" id="ARBA00031395"/>
    </source>
</evidence>
<keyword evidence="4 7" id="KW-0808">Transferase</keyword>
<dbReference type="HAMAP" id="MF_00259">
    <property type="entry name" value="GcvT"/>
    <property type="match status" value="1"/>
</dbReference>
<evidence type="ECO:0000313" key="11">
    <source>
        <dbReference type="EMBL" id="NIK74807.1"/>
    </source>
</evidence>
<dbReference type="Gene3D" id="3.30.70.1400">
    <property type="entry name" value="Aminomethyltransferase beta-barrel domains"/>
    <property type="match status" value="1"/>
</dbReference>
<dbReference type="GO" id="GO:0008168">
    <property type="term" value="F:methyltransferase activity"/>
    <property type="evidence" value="ECO:0007669"/>
    <property type="project" value="UniProtKB-KW"/>
</dbReference>
<dbReference type="Pfam" id="PF01571">
    <property type="entry name" value="GCV_T"/>
    <property type="match status" value="1"/>
</dbReference>
<comment type="subunit">
    <text evidence="7">The glycine cleavage system is composed of four proteins: P, T, L and H.</text>
</comment>
<dbReference type="Gene3D" id="3.30.1360.120">
    <property type="entry name" value="Probable tRNA modification gtpase trme, domain 1"/>
    <property type="match status" value="1"/>
</dbReference>
<dbReference type="GO" id="GO:0005829">
    <property type="term" value="C:cytosol"/>
    <property type="evidence" value="ECO:0007669"/>
    <property type="project" value="TreeGrafter"/>
</dbReference>
<proteinExistence type="inferred from homology"/>
<dbReference type="InterPro" id="IPR022903">
    <property type="entry name" value="GcvT_bac"/>
</dbReference>
<evidence type="ECO:0000256" key="7">
    <source>
        <dbReference type="HAMAP-Rule" id="MF_00259"/>
    </source>
</evidence>
<accession>A0A846MU98</accession>
<dbReference type="InterPro" id="IPR028896">
    <property type="entry name" value="GcvT/YgfZ/DmdA"/>
</dbReference>
<dbReference type="EC" id="2.1.2.10" evidence="2 7"/>
<dbReference type="SUPFAM" id="SSF101790">
    <property type="entry name" value="Aminomethyltransferase beta-barrel domain"/>
    <property type="match status" value="1"/>
</dbReference>
<protein>
    <recommendedName>
        <fullName evidence="2 7">Aminomethyltransferase</fullName>
        <ecNumber evidence="2 7">2.1.2.10</ecNumber>
    </recommendedName>
    <alternativeName>
        <fullName evidence="5 7">Glycine cleavage system T protein</fullName>
    </alternativeName>
</protein>
<evidence type="ECO:0000256" key="1">
    <source>
        <dbReference type="ARBA" id="ARBA00008609"/>
    </source>
</evidence>
<reference evidence="11 12" key="1">
    <citation type="submission" date="2020-03" db="EMBL/GenBank/DDBJ databases">
        <title>Genomic Encyclopedia of Type Strains, Phase IV (KMG-IV): sequencing the most valuable type-strain genomes for metagenomic binning, comparative biology and taxonomic classification.</title>
        <authorList>
            <person name="Goeker M."/>
        </authorList>
    </citation>
    <scope>NUCLEOTIDE SEQUENCE [LARGE SCALE GENOMIC DNA]</scope>
    <source>
        <strain evidence="11 12">DSM 5718</strain>
    </source>
</reference>
<dbReference type="PANTHER" id="PTHR43757:SF2">
    <property type="entry name" value="AMINOMETHYLTRANSFERASE, MITOCHONDRIAL"/>
    <property type="match status" value="1"/>
</dbReference>
<evidence type="ECO:0000256" key="2">
    <source>
        <dbReference type="ARBA" id="ARBA00012616"/>
    </source>
</evidence>
<dbReference type="Gene3D" id="4.10.1250.10">
    <property type="entry name" value="Aminomethyltransferase fragment"/>
    <property type="match status" value="1"/>
</dbReference>
<sequence length="369" mass="41141">MQTQELKHIPLERLHQTMGAKMVEFGGYLMPVRYTSEKQEHLNVRENVGVFDVSHMGEFLVSGAQALDFIQWVSANDASKLSIGKAQYSYLPNAHGGIVDDLLIYRLDEQEYMLVVNASNIEKDWNWLQTQLERFPQVQMRNISEQVALFAVQGPRAAEAIQRLTDTDLKSIPYYHFEIGTFAGVGEVLISATGYTGAGGFELYVPVEHAEDVWNAIFEAGKAFNIQPAGLGARDTLRLEMGYCLYGNDIDDHTSPLEAGLGWVTKFSKRFVADEILLKQKEEGIKRLLTGFKMIDKGVPRQGFEIKNQSGEVVGKVTSGTLSPSLNVGIGLSYLPVELAVEGTHLYIDVRGRQLAIEVVKPPFIKKQN</sequence>
<comment type="function">
    <text evidence="7">The glycine cleavage system catalyzes the degradation of glycine.</text>
</comment>
<dbReference type="NCBIfam" id="TIGR00528">
    <property type="entry name" value="gcvT"/>
    <property type="match status" value="1"/>
</dbReference>
<comment type="caution">
    <text evidence="11">The sequence shown here is derived from an EMBL/GenBank/DDBJ whole genome shotgun (WGS) entry which is preliminary data.</text>
</comment>
<feature type="domain" description="Aminomethyltransferase C-terminal" evidence="10">
    <location>
        <begin position="287"/>
        <end position="366"/>
    </location>
</feature>
<evidence type="ECO:0000313" key="12">
    <source>
        <dbReference type="Proteomes" id="UP000537126"/>
    </source>
</evidence>
<comment type="similarity">
    <text evidence="1 7">Belongs to the GcvT family.</text>
</comment>
<dbReference type="PIRSF" id="PIRSF006487">
    <property type="entry name" value="GcvT"/>
    <property type="match status" value="1"/>
</dbReference>
<gene>
    <name evidence="7" type="primary">gcvT</name>
    <name evidence="11" type="ORF">FHS56_002340</name>
</gene>
<keyword evidence="3 7" id="KW-0032">Aminotransferase</keyword>
<dbReference type="EMBL" id="JAASRN010000007">
    <property type="protein sequence ID" value="NIK74807.1"/>
    <property type="molecule type" value="Genomic_DNA"/>
</dbReference>
<evidence type="ECO:0000256" key="8">
    <source>
        <dbReference type="PIRSR" id="PIRSR006487-1"/>
    </source>
</evidence>
<dbReference type="AlphaFoldDB" id="A0A846MU98"/>
<dbReference type="PANTHER" id="PTHR43757">
    <property type="entry name" value="AMINOMETHYLTRANSFERASE"/>
    <property type="match status" value="1"/>
</dbReference>
<dbReference type="GO" id="GO:0008483">
    <property type="term" value="F:transaminase activity"/>
    <property type="evidence" value="ECO:0007669"/>
    <property type="project" value="UniProtKB-KW"/>
</dbReference>
<dbReference type="RefSeq" id="WP_166920935.1">
    <property type="nucleotide sequence ID" value="NZ_JAASRN010000007.1"/>
</dbReference>
<evidence type="ECO:0000259" key="10">
    <source>
        <dbReference type="Pfam" id="PF08669"/>
    </source>
</evidence>